<evidence type="ECO:0000313" key="2">
    <source>
        <dbReference type="Proteomes" id="UP000299102"/>
    </source>
</evidence>
<name>A0A4C1WU28_EUMVA</name>
<keyword evidence="2" id="KW-1185">Reference proteome</keyword>
<dbReference type="EMBL" id="BGZK01000628">
    <property type="protein sequence ID" value="GBP53544.1"/>
    <property type="molecule type" value="Genomic_DNA"/>
</dbReference>
<sequence length="186" mass="20926">MLLVVQDPRAIRHNLFSHKRNLMFSVVSYVLRIPARLWSLPSDTWAGTRCESYLSHLVPAQVSLGKQAPQARRYSEHIDTTENMRFRLCENKLCLIALGSYSIGKQRPEIYVIAFVKSNLTLASLKSIARSVERERHAPVHPLIPGNGGVARAEFNMRGDNIFGMGRIIRQRVGGTGILIRSLFGT</sequence>
<proteinExistence type="predicted"/>
<reference evidence="1 2" key="1">
    <citation type="journal article" date="2019" name="Commun. Biol.">
        <title>The bagworm genome reveals a unique fibroin gene that provides high tensile strength.</title>
        <authorList>
            <person name="Kono N."/>
            <person name="Nakamura H."/>
            <person name="Ohtoshi R."/>
            <person name="Tomita M."/>
            <person name="Numata K."/>
            <person name="Arakawa K."/>
        </authorList>
    </citation>
    <scope>NUCLEOTIDE SEQUENCE [LARGE SCALE GENOMIC DNA]</scope>
</reference>
<accession>A0A4C1WU28</accession>
<organism evidence="1 2">
    <name type="scientific">Eumeta variegata</name>
    <name type="common">Bagworm moth</name>
    <name type="synonym">Eumeta japonica</name>
    <dbReference type="NCBI Taxonomy" id="151549"/>
    <lineage>
        <taxon>Eukaryota</taxon>
        <taxon>Metazoa</taxon>
        <taxon>Ecdysozoa</taxon>
        <taxon>Arthropoda</taxon>
        <taxon>Hexapoda</taxon>
        <taxon>Insecta</taxon>
        <taxon>Pterygota</taxon>
        <taxon>Neoptera</taxon>
        <taxon>Endopterygota</taxon>
        <taxon>Lepidoptera</taxon>
        <taxon>Glossata</taxon>
        <taxon>Ditrysia</taxon>
        <taxon>Tineoidea</taxon>
        <taxon>Psychidae</taxon>
        <taxon>Oiketicinae</taxon>
        <taxon>Eumeta</taxon>
    </lineage>
</organism>
<evidence type="ECO:0000313" key="1">
    <source>
        <dbReference type="EMBL" id="GBP53544.1"/>
    </source>
</evidence>
<comment type="caution">
    <text evidence="1">The sequence shown here is derived from an EMBL/GenBank/DDBJ whole genome shotgun (WGS) entry which is preliminary data.</text>
</comment>
<dbReference type="AlphaFoldDB" id="A0A4C1WU28"/>
<protein>
    <submittedName>
        <fullName evidence="1">Uncharacterized protein</fullName>
    </submittedName>
</protein>
<dbReference type="Proteomes" id="UP000299102">
    <property type="component" value="Unassembled WGS sequence"/>
</dbReference>
<gene>
    <name evidence="1" type="ORF">EVAR_41951_1</name>
</gene>